<dbReference type="AlphaFoldDB" id="A0A016W8G6"/>
<dbReference type="Proteomes" id="UP000024635">
    <property type="component" value="Unassembled WGS sequence"/>
</dbReference>
<gene>
    <name evidence="1" type="primary">Acey_s0963.g3230</name>
    <name evidence="1" type="ORF">Y032_0963g3230</name>
</gene>
<evidence type="ECO:0000313" key="2">
    <source>
        <dbReference type="Proteomes" id="UP000024635"/>
    </source>
</evidence>
<comment type="caution">
    <text evidence="1">The sequence shown here is derived from an EMBL/GenBank/DDBJ whole genome shotgun (WGS) entry which is preliminary data.</text>
</comment>
<name>A0A016W8G6_9BILA</name>
<evidence type="ECO:0000313" key="1">
    <source>
        <dbReference type="EMBL" id="EYC35891.1"/>
    </source>
</evidence>
<protein>
    <submittedName>
        <fullName evidence="1">Uncharacterized protein</fullName>
    </submittedName>
</protein>
<dbReference type="EMBL" id="JARK01000563">
    <property type="protein sequence ID" value="EYC35891.1"/>
    <property type="molecule type" value="Genomic_DNA"/>
</dbReference>
<reference evidence="2" key="1">
    <citation type="journal article" date="2015" name="Nat. Genet.">
        <title>The genome and transcriptome of the zoonotic hookworm Ancylostoma ceylanicum identify infection-specific gene families.</title>
        <authorList>
            <person name="Schwarz E.M."/>
            <person name="Hu Y."/>
            <person name="Antoshechkin I."/>
            <person name="Miller M.M."/>
            <person name="Sternberg P.W."/>
            <person name="Aroian R.V."/>
        </authorList>
    </citation>
    <scope>NUCLEOTIDE SEQUENCE</scope>
    <source>
        <strain evidence="2">HY135</strain>
    </source>
</reference>
<accession>A0A016W8G6</accession>
<keyword evidence="2" id="KW-1185">Reference proteome</keyword>
<sequence>MSPILVLRKQEEGGLRYSNHTCATSAPTRLRRVSHLLASRNFGTYVPIIFNKADEADICEARRRRVGALVGMSFFHDSVIPPLLKCSKDEVLHSLSVRRRNGRYEKARIQKKVVHPKNWQRTDVIDFLSHQLEKYVALWNK</sequence>
<proteinExistence type="predicted"/>
<organism evidence="1 2">
    <name type="scientific">Ancylostoma ceylanicum</name>
    <dbReference type="NCBI Taxonomy" id="53326"/>
    <lineage>
        <taxon>Eukaryota</taxon>
        <taxon>Metazoa</taxon>
        <taxon>Ecdysozoa</taxon>
        <taxon>Nematoda</taxon>
        <taxon>Chromadorea</taxon>
        <taxon>Rhabditida</taxon>
        <taxon>Rhabditina</taxon>
        <taxon>Rhabditomorpha</taxon>
        <taxon>Strongyloidea</taxon>
        <taxon>Ancylostomatidae</taxon>
        <taxon>Ancylostomatinae</taxon>
        <taxon>Ancylostoma</taxon>
    </lineage>
</organism>